<proteinExistence type="inferred from homology"/>
<dbReference type="GO" id="GO:0016042">
    <property type="term" value="P:lipid catabolic process"/>
    <property type="evidence" value="ECO:0007669"/>
    <property type="project" value="UniProtKB-UniRule"/>
</dbReference>
<keyword evidence="3 5" id="KW-0442">Lipid degradation</keyword>
<evidence type="ECO:0000256" key="5">
    <source>
        <dbReference type="RuleBase" id="RU367093"/>
    </source>
</evidence>
<dbReference type="CDD" id="cd00519">
    <property type="entry name" value="Lipase_3"/>
    <property type="match status" value="1"/>
</dbReference>
<comment type="function">
    <text evidence="5">Acylhydrolase that catalyzes the hydrolysis of phospholipids at the sn-1 position.</text>
</comment>
<feature type="domain" description="Fungal lipase-type" evidence="6">
    <location>
        <begin position="107"/>
        <end position="242"/>
    </location>
</feature>
<accession>A0A6A2X6M7</accession>
<evidence type="ECO:0000259" key="6">
    <source>
        <dbReference type="Pfam" id="PF01764"/>
    </source>
</evidence>
<comment type="similarity">
    <text evidence="1 5">Belongs to the AB hydrolase superfamily. Lipase family.</text>
</comment>
<dbReference type="InterPro" id="IPR002921">
    <property type="entry name" value="Fungal_lipase-type"/>
</dbReference>
<dbReference type="PANTHER" id="PTHR31828">
    <property type="entry name" value="PHOSPHOLIPASE A1-IIGAMMA"/>
    <property type="match status" value="1"/>
</dbReference>
<organism evidence="7 8">
    <name type="scientific">Hibiscus syriacus</name>
    <name type="common">Rose of Sharon</name>
    <dbReference type="NCBI Taxonomy" id="106335"/>
    <lineage>
        <taxon>Eukaryota</taxon>
        <taxon>Viridiplantae</taxon>
        <taxon>Streptophyta</taxon>
        <taxon>Embryophyta</taxon>
        <taxon>Tracheophyta</taxon>
        <taxon>Spermatophyta</taxon>
        <taxon>Magnoliopsida</taxon>
        <taxon>eudicotyledons</taxon>
        <taxon>Gunneridae</taxon>
        <taxon>Pentapetalae</taxon>
        <taxon>rosids</taxon>
        <taxon>malvids</taxon>
        <taxon>Malvales</taxon>
        <taxon>Malvaceae</taxon>
        <taxon>Malvoideae</taxon>
        <taxon>Hibiscus</taxon>
    </lineage>
</organism>
<evidence type="ECO:0000256" key="4">
    <source>
        <dbReference type="ARBA" id="ARBA00023098"/>
    </source>
</evidence>
<keyword evidence="8" id="KW-1185">Reference proteome</keyword>
<protein>
    <recommendedName>
        <fullName evidence="5">Phospholipase A1</fullName>
        <ecNumber evidence="5">3.1.1.-</ecNumber>
    </recommendedName>
</protein>
<sequence>MKDRNLHGRSFSAANSGTRFSILFTSRFFCGSSRYGKSSFFHKVMLESAADYRVESFLYATARVSVPEAFLLHSMSKESRDHESNWIGYIATTTDETSKALGRREIYLVWRGTTRGYEWIDVLDAKLESVEPLLRSSDSDNENEQQPKVMLGWLTLYICDDPKSSFTKQSARAQLLGHSMGASISILSAFDVVENGLVNNIPVAAIVFGSPQVGNKAFDDRMKRYPNLAVLHTRNTIEIIPH</sequence>
<dbReference type="Proteomes" id="UP000436088">
    <property type="component" value="Unassembled WGS sequence"/>
</dbReference>
<keyword evidence="2 5" id="KW-0378">Hydrolase</keyword>
<evidence type="ECO:0000256" key="1">
    <source>
        <dbReference type="ARBA" id="ARBA00010701"/>
    </source>
</evidence>
<reference evidence="7" key="1">
    <citation type="submission" date="2019-09" db="EMBL/GenBank/DDBJ databases">
        <title>Draft genome information of white flower Hibiscus syriacus.</title>
        <authorList>
            <person name="Kim Y.-M."/>
        </authorList>
    </citation>
    <scope>NUCLEOTIDE SEQUENCE [LARGE SCALE GENOMIC DNA]</scope>
    <source>
        <strain evidence="7">YM2019G1</strain>
    </source>
</reference>
<gene>
    <name evidence="7" type="ORF">F3Y22_tig00113124pilonHSYRG00095</name>
</gene>
<dbReference type="InterPro" id="IPR029058">
    <property type="entry name" value="AB_hydrolase_fold"/>
</dbReference>
<dbReference type="SUPFAM" id="SSF53474">
    <property type="entry name" value="alpha/beta-Hydrolases"/>
    <property type="match status" value="1"/>
</dbReference>
<evidence type="ECO:0000313" key="7">
    <source>
        <dbReference type="EMBL" id="KAE8662805.1"/>
    </source>
</evidence>
<dbReference type="InterPro" id="IPR033556">
    <property type="entry name" value="PLA"/>
</dbReference>
<evidence type="ECO:0000256" key="3">
    <source>
        <dbReference type="ARBA" id="ARBA00022963"/>
    </source>
</evidence>
<dbReference type="PANTHER" id="PTHR31828:SF10">
    <property type="entry name" value="PHOSPHOLIPASE A1-IIDELTA"/>
    <property type="match status" value="1"/>
</dbReference>
<comment type="caution">
    <text evidence="7">The sequence shown here is derived from an EMBL/GenBank/DDBJ whole genome shotgun (WGS) entry which is preliminary data.</text>
</comment>
<keyword evidence="4 5" id="KW-0443">Lipid metabolism</keyword>
<dbReference type="Gene3D" id="3.40.50.1820">
    <property type="entry name" value="alpha/beta hydrolase"/>
    <property type="match status" value="1"/>
</dbReference>
<name>A0A6A2X6M7_HIBSY</name>
<dbReference type="AlphaFoldDB" id="A0A6A2X6M7"/>
<dbReference type="EC" id="3.1.1.-" evidence="5"/>
<evidence type="ECO:0000313" key="8">
    <source>
        <dbReference type="Proteomes" id="UP000436088"/>
    </source>
</evidence>
<dbReference type="Pfam" id="PF01764">
    <property type="entry name" value="Lipase_3"/>
    <property type="match status" value="1"/>
</dbReference>
<dbReference type="EMBL" id="VEPZ02001693">
    <property type="protein sequence ID" value="KAE8662805.1"/>
    <property type="molecule type" value="Genomic_DNA"/>
</dbReference>
<evidence type="ECO:0000256" key="2">
    <source>
        <dbReference type="ARBA" id="ARBA00022801"/>
    </source>
</evidence>
<dbReference type="GO" id="GO:0008970">
    <property type="term" value="F:phospholipase A1 activity"/>
    <property type="evidence" value="ECO:0007669"/>
    <property type="project" value="UniProtKB-UniRule"/>
</dbReference>